<name>A0A4C1WIR7_EUMVA</name>
<reference evidence="1 2" key="1">
    <citation type="journal article" date="2019" name="Commun. Biol.">
        <title>The bagworm genome reveals a unique fibroin gene that provides high tensile strength.</title>
        <authorList>
            <person name="Kono N."/>
            <person name="Nakamura H."/>
            <person name="Ohtoshi R."/>
            <person name="Tomita M."/>
            <person name="Numata K."/>
            <person name="Arakawa K."/>
        </authorList>
    </citation>
    <scope>NUCLEOTIDE SEQUENCE [LARGE SCALE GENOMIC DNA]</scope>
</reference>
<sequence length="151" mass="15273">MVAAASRPAARGAGATALVVPAGAGGRGPWACSARGRVGSAAVCVRSKRMNGDDVGRAPTALAGPPSAPSAFGRGSVGARCLLGDGSAARRRRGPDRCRPAAVTVAPINRPNPFVSVADRQPERVPVERSPARRIAATIFRRAATRAADAT</sequence>
<evidence type="ECO:0000313" key="2">
    <source>
        <dbReference type="Proteomes" id="UP000299102"/>
    </source>
</evidence>
<dbReference type="Proteomes" id="UP000299102">
    <property type="component" value="Unassembled WGS sequence"/>
</dbReference>
<keyword evidence="2" id="KW-1185">Reference proteome</keyword>
<protein>
    <submittedName>
        <fullName evidence="1">Uncharacterized protein</fullName>
    </submittedName>
</protein>
<evidence type="ECO:0000313" key="1">
    <source>
        <dbReference type="EMBL" id="GBP50239.1"/>
    </source>
</evidence>
<dbReference type="AlphaFoldDB" id="A0A4C1WIR7"/>
<proteinExistence type="predicted"/>
<gene>
    <name evidence="1" type="ORF">EVAR_88074_1</name>
</gene>
<organism evidence="1 2">
    <name type="scientific">Eumeta variegata</name>
    <name type="common">Bagworm moth</name>
    <name type="synonym">Eumeta japonica</name>
    <dbReference type="NCBI Taxonomy" id="151549"/>
    <lineage>
        <taxon>Eukaryota</taxon>
        <taxon>Metazoa</taxon>
        <taxon>Ecdysozoa</taxon>
        <taxon>Arthropoda</taxon>
        <taxon>Hexapoda</taxon>
        <taxon>Insecta</taxon>
        <taxon>Pterygota</taxon>
        <taxon>Neoptera</taxon>
        <taxon>Endopterygota</taxon>
        <taxon>Lepidoptera</taxon>
        <taxon>Glossata</taxon>
        <taxon>Ditrysia</taxon>
        <taxon>Tineoidea</taxon>
        <taxon>Psychidae</taxon>
        <taxon>Oiketicinae</taxon>
        <taxon>Eumeta</taxon>
    </lineage>
</organism>
<dbReference type="EMBL" id="BGZK01000561">
    <property type="protein sequence ID" value="GBP50239.1"/>
    <property type="molecule type" value="Genomic_DNA"/>
</dbReference>
<accession>A0A4C1WIR7</accession>
<comment type="caution">
    <text evidence="1">The sequence shown here is derived from an EMBL/GenBank/DDBJ whole genome shotgun (WGS) entry which is preliminary data.</text>
</comment>